<evidence type="ECO:0000259" key="5">
    <source>
        <dbReference type="Pfam" id="PF01343"/>
    </source>
</evidence>
<dbReference type="AlphaFoldDB" id="A0A1M6CC19"/>
<proteinExistence type="inferred from homology"/>
<keyword evidence="2" id="KW-0645">Protease</keyword>
<accession>A0A1M6CC19</accession>
<dbReference type="InterPro" id="IPR002142">
    <property type="entry name" value="Peptidase_S49"/>
</dbReference>
<dbReference type="CDD" id="cd07023">
    <property type="entry name" value="S49_Sppa_N_C"/>
    <property type="match status" value="1"/>
</dbReference>
<dbReference type="EMBL" id="FQZT01000001">
    <property type="protein sequence ID" value="SHI58334.1"/>
    <property type="molecule type" value="Genomic_DNA"/>
</dbReference>
<protein>
    <submittedName>
        <fullName evidence="6">Signal peptide peptidase A. Serine peptidase. MEROPS family S49</fullName>
    </submittedName>
</protein>
<dbReference type="PANTHER" id="PTHR42987:SF7">
    <property type="entry name" value="SIGNAL PEPTIDE PEPTIDASE SPPA-RELATED"/>
    <property type="match status" value="1"/>
</dbReference>
<evidence type="ECO:0000256" key="4">
    <source>
        <dbReference type="ARBA" id="ARBA00022825"/>
    </source>
</evidence>
<dbReference type="GO" id="GO:0006508">
    <property type="term" value="P:proteolysis"/>
    <property type="evidence" value="ECO:0007669"/>
    <property type="project" value="UniProtKB-KW"/>
</dbReference>
<dbReference type="InterPro" id="IPR004635">
    <property type="entry name" value="Pept_S49_SppA"/>
</dbReference>
<comment type="similarity">
    <text evidence="1">Belongs to the peptidase S49 family.</text>
</comment>
<evidence type="ECO:0000256" key="3">
    <source>
        <dbReference type="ARBA" id="ARBA00022801"/>
    </source>
</evidence>
<dbReference type="STRING" id="1122189.SAMN02745165_00473"/>
<dbReference type="Gene3D" id="3.90.226.10">
    <property type="entry name" value="2-enoyl-CoA Hydratase, Chain A, domain 1"/>
    <property type="match status" value="1"/>
</dbReference>
<keyword evidence="4" id="KW-0720">Serine protease</keyword>
<organism evidence="6 7">
    <name type="scientific">Malonomonas rubra DSM 5091</name>
    <dbReference type="NCBI Taxonomy" id="1122189"/>
    <lineage>
        <taxon>Bacteria</taxon>
        <taxon>Pseudomonadati</taxon>
        <taxon>Thermodesulfobacteriota</taxon>
        <taxon>Desulfuromonadia</taxon>
        <taxon>Desulfuromonadales</taxon>
        <taxon>Geopsychrobacteraceae</taxon>
        <taxon>Malonomonas</taxon>
    </lineage>
</organism>
<evidence type="ECO:0000256" key="1">
    <source>
        <dbReference type="ARBA" id="ARBA00008683"/>
    </source>
</evidence>
<sequence length="286" mass="31201">MTISAIFLFFLLVVFTAGMLSGGRSVVPVGEKIGVLEVRGAIFDARQMTAQIDEFRDNSSVKAVVLRIDSPGGGVAPSQEIYAELKQLAKEKPLIVSMGAVAASGGYYLAIAGERLFANPGSITGSIGVIMSFPDYRELMDKVGVKNEVVKSGRFKDIGSSYREFSAADRELLQEMIDDVHAQFVDAISEGRNLPVDRLRPYVDGRLFTGRQAKQIGLIDELGTFNDAVKYAAKVAGLGADPDLVYPEPERLDFIDRLMQGAASRYLGISLKERMAIGPQYLWNSY</sequence>
<dbReference type="InterPro" id="IPR047272">
    <property type="entry name" value="S49_SppA_C"/>
</dbReference>
<reference evidence="6 7" key="1">
    <citation type="submission" date="2016-11" db="EMBL/GenBank/DDBJ databases">
        <authorList>
            <person name="Jaros S."/>
            <person name="Januszkiewicz K."/>
            <person name="Wedrychowicz H."/>
        </authorList>
    </citation>
    <scope>NUCLEOTIDE SEQUENCE [LARGE SCALE GENOMIC DNA]</scope>
    <source>
        <strain evidence="6 7">DSM 5091</strain>
    </source>
</reference>
<dbReference type="SUPFAM" id="SSF52096">
    <property type="entry name" value="ClpP/crotonase"/>
    <property type="match status" value="1"/>
</dbReference>
<evidence type="ECO:0000313" key="6">
    <source>
        <dbReference type="EMBL" id="SHI58334.1"/>
    </source>
</evidence>
<feature type="domain" description="Peptidase S49" evidence="5">
    <location>
        <begin position="87"/>
        <end position="237"/>
    </location>
</feature>
<dbReference type="Proteomes" id="UP000184171">
    <property type="component" value="Unassembled WGS sequence"/>
</dbReference>
<keyword evidence="3" id="KW-0378">Hydrolase</keyword>
<name>A0A1M6CC19_MALRU</name>
<evidence type="ECO:0000313" key="7">
    <source>
        <dbReference type="Proteomes" id="UP000184171"/>
    </source>
</evidence>
<dbReference type="Pfam" id="PF01343">
    <property type="entry name" value="Peptidase_S49"/>
    <property type="match status" value="1"/>
</dbReference>
<gene>
    <name evidence="6" type="ORF">SAMN02745165_00473</name>
</gene>
<dbReference type="PANTHER" id="PTHR42987">
    <property type="entry name" value="PEPTIDASE S49"/>
    <property type="match status" value="1"/>
</dbReference>
<dbReference type="GO" id="GO:0008236">
    <property type="term" value="F:serine-type peptidase activity"/>
    <property type="evidence" value="ECO:0007669"/>
    <property type="project" value="UniProtKB-KW"/>
</dbReference>
<dbReference type="InterPro" id="IPR029045">
    <property type="entry name" value="ClpP/crotonase-like_dom_sf"/>
</dbReference>
<dbReference type="NCBIfam" id="TIGR00706">
    <property type="entry name" value="SppA_dom"/>
    <property type="match status" value="1"/>
</dbReference>
<keyword evidence="7" id="KW-1185">Reference proteome</keyword>
<evidence type="ECO:0000256" key="2">
    <source>
        <dbReference type="ARBA" id="ARBA00022670"/>
    </source>
</evidence>